<dbReference type="PANTHER" id="PTHR38469:SF1">
    <property type="entry name" value="PERIPLASMIC PEPTIDASE SUBFAMILY S1B"/>
    <property type="match status" value="1"/>
</dbReference>
<dbReference type="OrthoDB" id="9805367at2"/>
<keyword evidence="6" id="KW-0720">Serine protease</keyword>
<dbReference type="InterPro" id="IPR009003">
    <property type="entry name" value="Peptidase_S1_PA"/>
</dbReference>
<feature type="chain" id="PRO_5023153288" description="Dipeptidyl-peptidase" evidence="6">
    <location>
        <begin position="39"/>
        <end position="739"/>
    </location>
</feature>
<dbReference type="PANTHER" id="PTHR38469">
    <property type="entry name" value="PERIPLASMIC PEPTIDASE SUBFAMILY S1B"/>
    <property type="match status" value="1"/>
</dbReference>
<dbReference type="EMBL" id="VJWL01000002">
    <property type="protein sequence ID" value="TRW48946.1"/>
    <property type="molecule type" value="Genomic_DNA"/>
</dbReference>
<dbReference type="InterPro" id="IPR019500">
    <property type="entry name" value="Pep_S46"/>
</dbReference>
<reference evidence="7 8" key="1">
    <citation type="submission" date="2019-07" db="EMBL/GenBank/DDBJ databases">
        <authorList>
            <person name="Yang M."/>
            <person name="Zhao D."/>
            <person name="Xiang H."/>
        </authorList>
    </citation>
    <scope>NUCLEOTIDE SEQUENCE [LARGE SCALE GENOMIC DNA]</scope>
    <source>
        <strain evidence="7 8">IM1326</strain>
    </source>
</reference>
<evidence type="ECO:0000313" key="8">
    <source>
        <dbReference type="Proteomes" id="UP000320359"/>
    </source>
</evidence>
<gene>
    <name evidence="7" type="ORF">FM042_08165</name>
</gene>
<accession>A0A552X1X1</accession>
<dbReference type="EC" id="3.4.14.-" evidence="6"/>
<name>A0A552X1X1_9GAMM</name>
<evidence type="ECO:0000256" key="4">
    <source>
        <dbReference type="ARBA" id="ARBA00022729"/>
    </source>
</evidence>
<evidence type="ECO:0000256" key="2">
    <source>
        <dbReference type="ARBA" id="ARBA00022438"/>
    </source>
</evidence>
<comment type="function">
    <text evidence="6">Catalyzes the removal of dipeptides from the N-terminus of oligopeptides.</text>
</comment>
<dbReference type="GO" id="GO:0043171">
    <property type="term" value="P:peptide catabolic process"/>
    <property type="evidence" value="ECO:0007669"/>
    <property type="project" value="UniProtKB-UniRule"/>
</dbReference>
<dbReference type="GO" id="GO:0070009">
    <property type="term" value="F:serine-type aminopeptidase activity"/>
    <property type="evidence" value="ECO:0007669"/>
    <property type="project" value="UniProtKB-UniRule"/>
</dbReference>
<dbReference type="InterPro" id="IPR043504">
    <property type="entry name" value="Peptidase_S1_PA_chymotrypsin"/>
</dbReference>
<feature type="signal peptide" evidence="6">
    <location>
        <begin position="1"/>
        <end position="38"/>
    </location>
</feature>
<keyword evidence="5 6" id="KW-0378">Hydrolase</keyword>
<evidence type="ECO:0000256" key="1">
    <source>
        <dbReference type="ARBA" id="ARBA00010491"/>
    </source>
</evidence>
<sequence length="739" mass="83916">MNSFRLQQLGMLRQTMIRCVLSFLLCFLLLFSAAQSVAQEGMWLPEQQPDWPMQPATSTVLKVGSCSGTFVSPKGLVLTNHHCVIDLLQSRSTLENNYLETGYLALNHDLELRAPADFIVAKTLSRTEVTREVLQGVTDRVTGRARFNMIANNRNEILRRCENAPNIQCRVVEQYDGIGYLLIRDEIFPQVRLVWAPPEDVGHFGGVEDNWQWPRHSADLALLRVYDQNGKPYQPAHWLPLSPAAPSDGELVFTAGFPGLTQRYRVEKEARLALETFYPLAIDYLQELEDTVHGFSQDDAARKLRYAPALMRWGNRRQNYIGMLAAADEHQFFALSAQQEADVRQWMQAQENADHYKQGLDLVHQALATRQRTILQQTWWGFFQELQLPLVAQRIYRLAQESARPDDRRTRGYQTQQVPALQSQLRGQLRQFDSEVEQALLVQLLMRHQALPADQKIRFIEHFFQLTPDSSEAQIQQRVAAIYAESKLQNLAALDEMLRLPLTELRRSNDPWIQFAIESADERLEWDTRERELRGIEQQGRSILMDGFRRWARSQGKRLADNANRTYRLSSGVVAGNPKTDPETDPVSTRTTLSSLLSITGTEPRYTLPFAMHAAASVHGAGCLAVSSQDLTLNFLSNADGTGGSSGSPTLNSRGELIGLVFDSTTDGILSDWMFDSARHRLIHADVRYLLWLLRYVYQAQEVLDELQFKETDATCFIGETPIIPTPIRAVGPHLDPAE</sequence>
<dbReference type="AlphaFoldDB" id="A0A552X1X1"/>
<dbReference type="Gene3D" id="2.40.10.10">
    <property type="entry name" value="Trypsin-like serine proteases"/>
    <property type="match status" value="1"/>
</dbReference>
<keyword evidence="3 6" id="KW-0645">Protease</keyword>
<dbReference type="Pfam" id="PF10459">
    <property type="entry name" value="Peptidase_S46"/>
    <property type="match status" value="1"/>
</dbReference>
<dbReference type="Proteomes" id="UP000320359">
    <property type="component" value="Unassembled WGS sequence"/>
</dbReference>
<keyword evidence="8" id="KW-1185">Reference proteome</keyword>
<organism evidence="7 8">
    <name type="scientific">Aliidiomarina halalkaliphila</name>
    <dbReference type="NCBI Taxonomy" id="2593535"/>
    <lineage>
        <taxon>Bacteria</taxon>
        <taxon>Pseudomonadati</taxon>
        <taxon>Pseudomonadota</taxon>
        <taxon>Gammaproteobacteria</taxon>
        <taxon>Alteromonadales</taxon>
        <taxon>Idiomarinaceae</taxon>
        <taxon>Aliidiomarina</taxon>
    </lineage>
</organism>
<dbReference type="GO" id="GO:0008239">
    <property type="term" value="F:dipeptidyl-peptidase activity"/>
    <property type="evidence" value="ECO:0007669"/>
    <property type="project" value="UniProtKB-UniRule"/>
</dbReference>
<evidence type="ECO:0000256" key="3">
    <source>
        <dbReference type="ARBA" id="ARBA00022670"/>
    </source>
</evidence>
<keyword evidence="4 6" id="KW-0732">Signal</keyword>
<comment type="similarity">
    <text evidence="1 6">Belongs to the peptidase S46 family.</text>
</comment>
<evidence type="ECO:0000256" key="5">
    <source>
        <dbReference type="ARBA" id="ARBA00022801"/>
    </source>
</evidence>
<dbReference type="RefSeq" id="WP_143235931.1">
    <property type="nucleotide sequence ID" value="NZ_VJWL01000002.1"/>
</dbReference>
<protein>
    <recommendedName>
        <fullName evidence="6">Dipeptidyl-peptidase</fullName>
        <ecNumber evidence="6">3.4.14.-</ecNumber>
    </recommendedName>
</protein>
<dbReference type="GO" id="GO:0006508">
    <property type="term" value="P:proteolysis"/>
    <property type="evidence" value="ECO:0007669"/>
    <property type="project" value="UniProtKB-KW"/>
</dbReference>
<evidence type="ECO:0000313" key="7">
    <source>
        <dbReference type="EMBL" id="TRW48946.1"/>
    </source>
</evidence>
<proteinExistence type="inferred from homology"/>
<keyword evidence="2 6" id="KW-0031">Aminopeptidase</keyword>
<evidence type="ECO:0000256" key="6">
    <source>
        <dbReference type="RuleBase" id="RU366067"/>
    </source>
</evidence>
<dbReference type="SUPFAM" id="SSF50494">
    <property type="entry name" value="Trypsin-like serine proteases"/>
    <property type="match status" value="1"/>
</dbReference>
<comment type="caution">
    <text evidence="7">The sequence shown here is derived from an EMBL/GenBank/DDBJ whole genome shotgun (WGS) entry which is preliminary data.</text>
</comment>